<reference evidence="4" key="1">
    <citation type="journal article" date="2021" name="Nat. Commun.">
        <title>Genetic determinants of endophytism in the Arabidopsis root mycobiome.</title>
        <authorList>
            <person name="Mesny F."/>
            <person name="Miyauchi S."/>
            <person name="Thiergart T."/>
            <person name="Pickel B."/>
            <person name="Atanasova L."/>
            <person name="Karlsson M."/>
            <person name="Huettel B."/>
            <person name="Barry K.W."/>
            <person name="Haridas S."/>
            <person name="Chen C."/>
            <person name="Bauer D."/>
            <person name="Andreopoulos W."/>
            <person name="Pangilinan J."/>
            <person name="LaButti K."/>
            <person name="Riley R."/>
            <person name="Lipzen A."/>
            <person name="Clum A."/>
            <person name="Drula E."/>
            <person name="Henrissat B."/>
            <person name="Kohler A."/>
            <person name="Grigoriev I.V."/>
            <person name="Martin F.M."/>
            <person name="Hacquard S."/>
        </authorList>
    </citation>
    <scope>NUCLEOTIDE SEQUENCE</scope>
    <source>
        <strain evidence="4">MPI-CAGE-CH-0235</strain>
    </source>
</reference>
<dbReference type="AlphaFoldDB" id="A0A8K0SZK7"/>
<dbReference type="InterPro" id="IPR015421">
    <property type="entry name" value="PyrdxlP-dep_Trfase_major"/>
</dbReference>
<dbReference type="InterPro" id="IPR015422">
    <property type="entry name" value="PyrdxlP-dep_Trfase_small"/>
</dbReference>
<evidence type="ECO:0000256" key="3">
    <source>
        <dbReference type="RuleBase" id="RU362118"/>
    </source>
</evidence>
<dbReference type="Pfam" id="PF01053">
    <property type="entry name" value="Cys_Met_Meta_PP"/>
    <property type="match status" value="1"/>
</dbReference>
<dbReference type="InterPro" id="IPR051750">
    <property type="entry name" value="Trans-sulfuration_enzymes"/>
</dbReference>
<dbReference type="PANTHER" id="PTHR42699:SF1">
    <property type="entry name" value="CYSTATHIONINE GAMMA-SYNTHASE-RELATED"/>
    <property type="match status" value="1"/>
</dbReference>
<evidence type="ECO:0000256" key="1">
    <source>
        <dbReference type="ARBA" id="ARBA00001933"/>
    </source>
</evidence>
<organism evidence="4 5">
    <name type="scientific">Stachybotrys elegans</name>
    <dbReference type="NCBI Taxonomy" id="80388"/>
    <lineage>
        <taxon>Eukaryota</taxon>
        <taxon>Fungi</taxon>
        <taxon>Dikarya</taxon>
        <taxon>Ascomycota</taxon>
        <taxon>Pezizomycotina</taxon>
        <taxon>Sordariomycetes</taxon>
        <taxon>Hypocreomycetidae</taxon>
        <taxon>Hypocreales</taxon>
        <taxon>Stachybotryaceae</taxon>
        <taxon>Stachybotrys</taxon>
    </lineage>
</organism>
<dbReference type="SUPFAM" id="SSF53383">
    <property type="entry name" value="PLP-dependent transferases"/>
    <property type="match status" value="1"/>
</dbReference>
<dbReference type="OrthoDB" id="10047078at2759"/>
<protein>
    <submittedName>
        <fullName evidence="4">Pyridoxal phosphate-dependent transferase</fullName>
    </submittedName>
</protein>
<dbReference type="InterPro" id="IPR000277">
    <property type="entry name" value="Cys/Met-Metab_PyrdxlP-dep_enz"/>
</dbReference>
<dbReference type="Proteomes" id="UP000813444">
    <property type="component" value="Unassembled WGS sequence"/>
</dbReference>
<dbReference type="Gene3D" id="3.90.1150.10">
    <property type="entry name" value="Aspartate Aminotransferase, domain 1"/>
    <property type="match status" value="1"/>
</dbReference>
<dbReference type="Gene3D" id="3.40.640.10">
    <property type="entry name" value="Type I PLP-dependent aspartate aminotransferase-like (Major domain)"/>
    <property type="match status" value="1"/>
</dbReference>
<dbReference type="EMBL" id="JAGPNK010000001">
    <property type="protein sequence ID" value="KAH7329015.1"/>
    <property type="molecule type" value="Genomic_DNA"/>
</dbReference>
<name>A0A8K0SZK7_9HYPO</name>
<sequence length="559" mass="61504">MVVLKTKSEFGHAPPPATAYSIITNLPGWDLSKRVRDGDMSPLARIVNIYPRFTPTQHVAALGQAIAAAAGREGYGAMLYLSPDMWAYTLRHITNKGRGEHVMRPEDVDLRCFDIAGHRVYAVLYQRQHTPGIMMSWGNPGLGLSIRGAEALLGEVQTLVEAPAGPAPPPPTWTHESSAHAQLRERICELLHRAAPRPELVKCAPRDVFLYPSGMGAIWYTTRALMVYRPGTIVVLGIVFHNTYHHLQEEYAREWKHFGDVRKEGVDELEAWLQSEKEAGRPVSFVLVEVPGNPNLETPDLARVKRLSETYGFVLVVDDTLGGFANLDVMPYSDIILTSLTKSFNGYADLLAGSIVLNPLSLHYAALSPLFTSSHRNELFAADAEVLVANSRDFIERTKRLDSNAQAMASFLSDVAAADPASHITGVQYPSLIPESKAQYDALKRRGTPELPAPGYGCVFTVEFDSEESARAFYDACGFYPSPHLGAPVTLMFAYNMFVFKPREAEYLGRFGVRVPSVRISAGLEPEEDLIDTLKDALEAVRGKAKEGQAQNGGEVNGH</sequence>
<comment type="caution">
    <text evidence="4">The sequence shown here is derived from an EMBL/GenBank/DDBJ whole genome shotgun (WGS) entry which is preliminary data.</text>
</comment>
<accession>A0A8K0SZK7</accession>
<dbReference type="GO" id="GO:0003962">
    <property type="term" value="F:cystathionine gamma-synthase activity"/>
    <property type="evidence" value="ECO:0007669"/>
    <property type="project" value="TreeGrafter"/>
</dbReference>
<evidence type="ECO:0000313" key="4">
    <source>
        <dbReference type="EMBL" id="KAH7329015.1"/>
    </source>
</evidence>
<gene>
    <name evidence="4" type="ORF">B0I35DRAFT_419044</name>
</gene>
<comment type="cofactor">
    <cofactor evidence="1 3">
        <name>pyridoxal 5'-phosphate</name>
        <dbReference type="ChEBI" id="CHEBI:597326"/>
    </cofactor>
</comment>
<evidence type="ECO:0000256" key="2">
    <source>
        <dbReference type="ARBA" id="ARBA00022898"/>
    </source>
</evidence>
<comment type="similarity">
    <text evidence="3">Belongs to the trans-sulfuration enzymes family.</text>
</comment>
<keyword evidence="4" id="KW-0808">Transferase</keyword>
<dbReference type="GO" id="GO:0019346">
    <property type="term" value="P:transsulfuration"/>
    <property type="evidence" value="ECO:0007669"/>
    <property type="project" value="InterPro"/>
</dbReference>
<evidence type="ECO:0000313" key="5">
    <source>
        <dbReference type="Proteomes" id="UP000813444"/>
    </source>
</evidence>
<dbReference type="InterPro" id="IPR015424">
    <property type="entry name" value="PyrdxlP-dep_Trfase"/>
</dbReference>
<proteinExistence type="inferred from homology"/>
<dbReference type="GO" id="GO:0030170">
    <property type="term" value="F:pyridoxal phosphate binding"/>
    <property type="evidence" value="ECO:0007669"/>
    <property type="project" value="InterPro"/>
</dbReference>
<keyword evidence="5" id="KW-1185">Reference proteome</keyword>
<keyword evidence="2 3" id="KW-0663">Pyridoxal phosphate</keyword>
<dbReference type="PANTHER" id="PTHR42699">
    <property type="match status" value="1"/>
</dbReference>